<feature type="domain" description="DNA polymerase III beta sliding clamp C-terminal" evidence="11">
    <location>
        <begin position="252"/>
        <end position="294"/>
    </location>
</feature>
<dbReference type="Gene3D" id="3.10.150.10">
    <property type="entry name" value="DNA Polymerase III, subunit A, domain 2"/>
    <property type="match status" value="2"/>
</dbReference>
<dbReference type="AlphaFoldDB" id="A0A382LEV6"/>
<keyword evidence="6" id="KW-0235">DNA replication</keyword>
<evidence type="ECO:0000259" key="11">
    <source>
        <dbReference type="Pfam" id="PF02768"/>
    </source>
</evidence>
<evidence type="ECO:0000256" key="4">
    <source>
        <dbReference type="ARBA" id="ARBA00022679"/>
    </source>
</evidence>
<dbReference type="NCBIfam" id="TIGR00663">
    <property type="entry name" value="dnan"/>
    <property type="match status" value="1"/>
</dbReference>
<sequence>MKLTIERSALLVSLQHVQSVVERRNTIPILSNVQLTADGGELGLTATDMDIWVYDKTPAEIGQSGTTTAPAHMLFDIVRKLPEGSQVELGVAGDAGQLELRSGHSLFTLSCLPVEDFPATSNEDLGCQFQIPAADLGQLIDKTRFAISTEETRYYLNGVYIHAVSVGDLRALRAVATDGHRLARVEVDLPDGAQEMPGVILPRKAVLELRKLLEGAEGMVEVALSETKIRINVGSTILTSKLIDGTFPDYQRVIPEGNNKIMTIAGGVFAEAVDRVSTISSDKSRAIKLSLSSGK</sequence>
<dbReference type="GO" id="GO:0009360">
    <property type="term" value="C:DNA polymerase III complex"/>
    <property type="evidence" value="ECO:0007669"/>
    <property type="project" value="InterPro"/>
</dbReference>
<protein>
    <recommendedName>
        <fullName evidence="13">DNA polymerase III beta sliding clamp central domain-containing protein</fullName>
    </recommendedName>
</protein>
<dbReference type="CDD" id="cd00140">
    <property type="entry name" value="beta_clamp"/>
    <property type="match status" value="1"/>
</dbReference>
<evidence type="ECO:0000256" key="5">
    <source>
        <dbReference type="ARBA" id="ARBA00022695"/>
    </source>
</evidence>
<dbReference type="SUPFAM" id="SSF55979">
    <property type="entry name" value="DNA clamp"/>
    <property type="match status" value="3"/>
</dbReference>
<reference evidence="12" key="1">
    <citation type="submission" date="2018-05" db="EMBL/GenBank/DDBJ databases">
        <authorList>
            <person name="Lanie J.A."/>
            <person name="Ng W.-L."/>
            <person name="Kazmierczak K.M."/>
            <person name="Andrzejewski T.M."/>
            <person name="Davidsen T.M."/>
            <person name="Wayne K.J."/>
            <person name="Tettelin H."/>
            <person name="Glass J.I."/>
            <person name="Rusch D."/>
            <person name="Podicherti R."/>
            <person name="Tsui H.-C.T."/>
            <person name="Winkler M.E."/>
        </authorList>
    </citation>
    <scope>NUCLEOTIDE SEQUENCE</scope>
</reference>
<evidence type="ECO:0000256" key="6">
    <source>
        <dbReference type="ARBA" id="ARBA00022705"/>
    </source>
</evidence>
<dbReference type="SMART" id="SM00480">
    <property type="entry name" value="POL3Bc"/>
    <property type="match status" value="1"/>
</dbReference>
<dbReference type="PANTHER" id="PTHR30478:SF0">
    <property type="entry name" value="BETA SLIDING CLAMP"/>
    <property type="match status" value="1"/>
</dbReference>
<evidence type="ECO:0008006" key="13">
    <source>
        <dbReference type="Google" id="ProtNLM"/>
    </source>
</evidence>
<dbReference type="EMBL" id="UINC01086179">
    <property type="protein sequence ID" value="SVC34405.1"/>
    <property type="molecule type" value="Genomic_DNA"/>
</dbReference>
<dbReference type="InterPro" id="IPR022637">
    <property type="entry name" value="DNA_polIII_beta_cen"/>
</dbReference>
<dbReference type="GO" id="GO:0006271">
    <property type="term" value="P:DNA strand elongation involved in DNA replication"/>
    <property type="evidence" value="ECO:0007669"/>
    <property type="project" value="TreeGrafter"/>
</dbReference>
<dbReference type="InterPro" id="IPR046938">
    <property type="entry name" value="DNA_clamp_sf"/>
</dbReference>
<dbReference type="GO" id="GO:0008408">
    <property type="term" value="F:3'-5' exonuclease activity"/>
    <property type="evidence" value="ECO:0007669"/>
    <property type="project" value="InterPro"/>
</dbReference>
<comment type="similarity">
    <text evidence="2">Belongs to the beta sliding clamp family.</text>
</comment>
<keyword evidence="8" id="KW-0238">DNA-binding</keyword>
<dbReference type="InterPro" id="IPR022634">
    <property type="entry name" value="DNA_polIII_beta_N"/>
</dbReference>
<dbReference type="Pfam" id="PF02767">
    <property type="entry name" value="DNA_pol3_beta_2"/>
    <property type="match status" value="1"/>
</dbReference>
<keyword evidence="4" id="KW-0808">Transferase</keyword>
<keyword evidence="3" id="KW-0963">Cytoplasm</keyword>
<dbReference type="GO" id="GO:0003677">
    <property type="term" value="F:DNA binding"/>
    <property type="evidence" value="ECO:0007669"/>
    <property type="project" value="UniProtKB-KW"/>
</dbReference>
<feature type="domain" description="DNA polymerase III beta sliding clamp N-terminal" evidence="9">
    <location>
        <begin position="1"/>
        <end position="119"/>
    </location>
</feature>
<evidence type="ECO:0000256" key="3">
    <source>
        <dbReference type="ARBA" id="ARBA00022490"/>
    </source>
</evidence>
<keyword evidence="5" id="KW-0548">Nucleotidyltransferase</keyword>
<dbReference type="InterPro" id="IPR022635">
    <property type="entry name" value="DNA_polIII_beta_C"/>
</dbReference>
<comment type="subcellular location">
    <subcellularLocation>
        <location evidence="1">Cytoplasm</location>
    </subcellularLocation>
</comment>
<evidence type="ECO:0000259" key="9">
    <source>
        <dbReference type="Pfam" id="PF00712"/>
    </source>
</evidence>
<evidence type="ECO:0000256" key="1">
    <source>
        <dbReference type="ARBA" id="ARBA00004496"/>
    </source>
</evidence>
<dbReference type="InterPro" id="IPR001001">
    <property type="entry name" value="DNA_polIII_beta"/>
</dbReference>
<organism evidence="12">
    <name type="scientific">marine metagenome</name>
    <dbReference type="NCBI Taxonomy" id="408172"/>
    <lineage>
        <taxon>unclassified sequences</taxon>
        <taxon>metagenomes</taxon>
        <taxon>ecological metagenomes</taxon>
    </lineage>
</organism>
<accession>A0A382LEV6</accession>
<evidence type="ECO:0000256" key="7">
    <source>
        <dbReference type="ARBA" id="ARBA00022932"/>
    </source>
</evidence>
<evidence type="ECO:0000313" key="12">
    <source>
        <dbReference type="EMBL" id="SVC34405.1"/>
    </source>
</evidence>
<proteinExistence type="inferred from homology"/>
<evidence type="ECO:0000256" key="2">
    <source>
        <dbReference type="ARBA" id="ARBA00010752"/>
    </source>
</evidence>
<name>A0A382LEV6_9ZZZZ</name>
<dbReference type="Pfam" id="PF00712">
    <property type="entry name" value="DNA_pol3_beta"/>
    <property type="match status" value="1"/>
</dbReference>
<dbReference type="GO" id="GO:0005737">
    <property type="term" value="C:cytoplasm"/>
    <property type="evidence" value="ECO:0007669"/>
    <property type="project" value="UniProtKB-SubCell"/>
</dbReference>
<dbReference type="Pfam" id="PF02768">
    <property type="entry name" value="DNA_pol3_beta_3"/>
    <property type="match status" value="1"/>
</dbReference>
<dbReference type="PANTHER" id="PTHR30478">
    <property type="entry name" value="DNA POLYMERASE III SUBUNIT BETA"/>
    <property type="match status" value="1"/>
</dbReference>
<dbReference type="GO" id="GO:0003887">
    <property type="term" value="F:DNA-directed DNA polymerase activity"/>
    <property type="evidence" value="ECO:0007669"/>
    <property type="project" value="UniProtKB-KW"/>
</dbReference>
<feature type="domain" description="DNA polymerase III beta sliding clamp central" evidence="10">
    <location>
        <begin position="130"/>
        <end position="249"/>
    </location>
</feature>
<feature type="non-terminal residue" evidence="12">
    <location>
        <position position="295"/>
    </location>
</feature>
<evidence type="ECO:0000256" key="8">
    <source>
        <dbReference type="ARBA" id="ARBA00023125"/>
    </source>
</evidence>
<evidence type="ECO:0000259" key="10">
    <source>
        <dbReference type="Pfam" id="PF02767"/>
    </source>
</evidence>
<keyword evidence="7" id="KW-0239">DNA-directed DNA polymerase</keyword>
<gene>
    <name evidence="12" type="ORF">METZ01_LOCUS287259</name>
</gene>